<organism evidence="6 7">
    <name type="scientific">Shewanella mangrovi</name>
    <dbReference type="NCBI Taxonomy" id="1515746"/>
    <lineage>
        <taxon>Bacteria</taxon>
        <taxon>Pseudomonadati</taxon>
        <taxon>Pseudomonadota</taxon>
        <taxon>Gammaproteobacteria</taxon>
        <taxon>Alteromonadales</taxon>
        <taxon>Shewanellaceae</taxon>
        <taxon>Shewanella</taxon>
    </lineage>
</organism>
<evidence type="ECO:0000313" key="7">
    <source>
        <dbReference type="Proteomes" id="UP000029264"/>
    </source>
</evidence>
<evidence type="ECO:0000256" key="1">
    <source>
        <dbReference type="ARBA" id="ARBA00022603"/>
    </source>
</evidence>
<evidence type="ECO:0000256" key="5">
    <source>
        <dbReference type="HAMAP-Rule" id="MF_00472"/>
    </source>
</evidence>
<protein>
    <recommendedName>
        <fullName evidence="5">Ubiquinone biosynthesis O-methyltransferase</fullName>
    </recommendedName>
    <alternativeName>
        <fullName evidence="5">2-polyprenyl-6-hydroxyphenol methylase</fullName>
        <ecNumber evidence="5">2.1.1.222</ecNumber>
    </alternativeName>
    <alternativeName>
        <fullName evidence="5">3-demethylubiquinone 3-O-methyltransferase</fullName>
        <ecNumber evidence="5">2.1.1.64</ecNumber>
    </alternativeName>
</protein>
<reference evidence="6 7" key="1">
    <citation type="submission" date="2014-06" db="EMBL/GenBank/DDBJ databases">
        <title>Shewanella sp. YQH10.</title>
        <authorList>
            <person name="Liu Y."/>
            <person name="Zeng R."/>
        </authorList>
    </citation>
    <scope>NUCLEOTIDE SEQUENCE [LARGE SCALE GENOMIC DNA]</scope>
    <source>
        <strain evidence="6 7">YQH10</strain>
    </source>
</reference>
<keyword evidence="2 5" id="KW-0808">Transferase</keyword>
<comment type="function">
    <text evidence="5">O-methyltransferase that catalyzes the 2 O-methylation steps in the ubiquinone biosynthetic pathway.</text>
</comment>
<evidence type="ECO:0000256" key="4">
    <source>
        <dbReference type="ARBA" id="ARBA00022691"/>
    </source>
</evidence>
<feature type="binding site" evidence="5">
    <location>
        <position position="59"/>
    </location>
    <ligand>
        <name>S-adenosyl-L-methionine</name>
        <dbReference type="ChEBI" id="CHEBI:59789"/>
    </ligand>
</feature>
<dbReference type="EC" id="2.1.1.222" evidence="5"/>
<keyword evidence="3 5" id="KW-0831">Ubiquinone biosynthesis</keyword>
<comment type="catalytic activity">
    <reaction evidence="5">
        <text>a 3-demethylubiquinol + S-adenosyl-L-methionine = a ubiquinol + S-adenosyl-L-homocysteine + H(+)</text>
        <dbReference type="Rhea" id="RHEA:44380"/>
        <dbReference type="Rhea" id="RHEA-COMP:9566"/>
        <dbReference type="Rhea" id="RHEA-COMP:10914"/>
        <dbReference type="ChEBI" id="CHEBI:15378"/>
        <dbReference type="ChEBI" id="CHEBI:17976"/>
        <dbReference type="ChEBI" id="CHEBI:57856"/>
        <dbReference type="ChEBI" id="CHEBI:59789"/>
        <dbReference type="ChEBI" id="CHEBI:84422"/>
        <dbReference type="EC" id="2.1.1.64"/>
    </reaction>
</comment>
<keyword evidence="4 5" id="KW-0949">S-adenosyl-L-methionine</keyword>
<dbReference type="GO" id="GO:0061542">
    <property type="term" value="F:3-demethylubiquinol 3-O-methyltransferase activity"/>
    <property type="evidence" value="ECO:0007669"/>
    <property type="project" value="UniProtKB-UniRule"/>
</dbReference>
<comment type="caution">
    <text evidence="6">The sequence shown here is derived from an EMBL/GenBank/DDBJ whole genome shotgun (WGS) entry which is preliminary data.</text>
</comment>
<dbReference type="GO" id="GO:0032259">
    <property type="term" value="P:methylation"/>
    <property type="evidence" value="ECO:0007669"/>
    <property type="project" value="UniProtKB-KW"/>
</dbReference>
<name>A0A094K190_9GAMM</name>
<dbReference type="NCBIfam" id="TIGR01983">
    <property type="entry name" value="UbiG"/>
    <property type="match status" value="1"/>
</dbReference>
<comment type="pathway">
    <text evidence="5">Cofactor biosynthesis; ubiquinone biosynthesis.</text>
</comment>
<dbReference type="InterPro" id="IPR029063">
    <property type="entry name" value="SAM-dependent_MTases_sf"/>
</dbReference>
<comment type="similarity">
    <text evidence="5">Belongs to the methyltransferase superfamily. UbiG/COQ3 family.</text>
</comment>
<dbReference type="HAMAP" id="MF_00472">
    <property type="entry name" value="UbiG"/>
    <property type="match status" value="1"/>
</dbReference>
<accession>A0A094K190</accession>
<dbReference type="EC" id="2.1.1.64" evidence="5"/>
<gene>
    <name evidence="5" type="primary">ubiG</name>
    <name evidence="6" type="ORF">HR45_02840</name>
</gene>
<keyword evidence="6" id="KW-0830">Ubiquinone</keyword>
<dbReference type="UniPathway" id="UPA00232"/>
<dbReference type="InterPro" id="IPR010233">
    <property type="entry name" value="UbiG_MeTrfase"/>
</dbReference>
<feature type="binding site" evidence="5">
    <location>
        <position position="39"/>
    </location>
    <ligand>
        <name>S-adenosyl-L-methionine</name>
        <dbReference type="ChEBI" id="CHEBI:59789"/>
    </ligand>
</feature>
<sequence length="236" mass="26412">MSQNANVDPQEIAKFESMAAGWWDPQGEFKPLHELNPLRLNYIDLKSGGIFHKQVLDVGCGGGILSESMARIGANVTGLDMGHEPLEVARLHALEKGVSIDYLQQTAEAHAETHQAAYDVVTCMEMLEHVPEPLSVIRACCDMVKPEGWVFFSTINRNVMSWLQTIVAAEYVMKMLPVGTHQHDKFIRPSELIDMVEHTDLHCRDAIGIKYNPLTSVFAYTKNLEVNYMIACQKLG</sequence>
<comment type="catalytic activity">
    <reaction evidence="5">
        <text>a 3-(all-trans-polyprenyl)benzene-1,2-diol + S-adenosyl-L-methionine = a 2-methoxy-6-(all-trans-polyprenyl)phenol + S-adenosyl-L-homocysteine + H(+)</text>
        <dbReference type="Rhea" id="RHEA:31411"/>
        <dbReference type="Rhea" id="RHEA-COMP:9550"/>
        <dbReference type="Rhea" id="RHEA-COMP:9551"/>
        <dbReference type="ChEBI" id="CHEBI:15378"/>
        <dbReference type="ChEBI" id="CHEBI:57856"/>
        <dbReference type="ChEBI" id="CHEBI:59789"/>
        <dbReference type="ChEBI" id="CHEBI:62729"/>
        <dbReference type="ChEBI" id="CHEBI:62731"/>
        <dbReference type="EC" id="2.1.1.222"/>
    </reaction>
</comment>
<feature type="binding site" evidence="5">
    <location>
        <position position="124"/>
    </location>
    <ligand>
        <name>S-adenosyl-L-methionine</name>
        <dbReference type="ChEBI" id="CHEBI:59789"/>
    </ligand>
</feature>
<dbReference type="Proteomes" id="UP000029264">
    <property type="component" value="Unassembled WGS sequence"/>
</dbReference>
<dbReference type="CDD" id="cd02440">
    <property type="entry name" value="AdoMet_MTases"/>
    <property type="match status" value="1"/>
</dbReference>
<dbReference type="OrthoDB" id="9801538at2"/>
<keyword evidence="1 5" id="KW-0489">Methyltransferase</keyword>
<dbReference type="SUPFAM" id="SSF53335">
    <property type="entry name" value="S-adenosyl-L-methionine-dependent methyltransferases"/>
    <property type="match status" value="1"/>
</dbReference>
<dbReference type="Pfam" id="PF13489">
    <property type="entry name" value="Methyltransf_23"/>
    <property type="match status" value="1"/>
</dbReference>
<evidence type="ECO:0000256" key="2">
    <source>
        <dbReference type="ARBA" id="ARBA00022679"/>
    </source>
</evidence>
<dbReference type="GO" id="GO:0010420">
    <property type="term" value="F:polyprenyldihydroxybenzoate methyltransferase activity"/>
    <property type="evidence" value="ECO:0007669"/>
    <property type="project" value="InterPro"/>
</dbReference>
<dbReference type="STRING" id="1515746.HR45_02840"/>
<evidence type="ECO:0000256" key="3">
    <source>
        <dbReference type="ARBA" id="ARBA00022688"/>
    </source>
</evidence>
<dbReference type="EMBL" id="JPEO01000002">
    <property type="protein sequence ID" value="KFZ38401.1"/>
    <property type="molecule type" value="Genomic_DNA"/>
</dbReference>
<dbReference type="PANTHER" id="PTHR43464:SF19">
    <property type="entry name" value="UBIQUINONE BIOSYNTHESIS O-METHYLTRANSFERASE, MITOCHONDRIAL"/>
    <property type="match status" value="1"/>
</dbReference>
<keyword evidence="7" id="KW-1185">Reference proteome</keyword>
<dbReference type="eggNOG" id="COG2227">
    <property type="taxonomic scope" value="Bacteria"/>
</dbReference>
<dbReference type="FunFam" id="3.40.50.150:FF:000028">
    <property type="entry name" value="Ubiquinone biosynthesis O-methyltransferase"/>
    <property type="match status" value="1"/>
</dbReference>
<dbReference type="Gene3D" id="3.40.50.150">
    <property type="entry name" value="Vaccinia Virus protein VP39"/>
    <property type="match status" value="1"/>
</dbReference>
<dbReference type="GO" id="GO:0102208">
    <property type="term" value="F:2-polyprenyl-6-hydroxyphenol methylase activity"/>
    <property type="evidence" value="ECO:0007669"/>
    <property type="project" value="UniProtKB-EC"/>
</dbReference>
<evidence type="ECO:0000313" key="6">
    <source>
        <dbReference type="EMBL" id="KFZ38401.1"/>
    </source>
</evidence>
<dbReference type="AlphaFoldDB" id="A0A094K190"/>
<feature type="binding site" evidence="5">
    <location>
        <position position="80"/>
    </location>
    <ligand>
        <name>S-adenosyl-L-methionine</name>
        <dbReference type="ChEBI" id="CHEBI:59789"/>
    </ligand>
</feature>
<dbReference type="RefSeq" id="WP_037439566.1">
    <property type="nucleotide sequence ID" value="NZ_JPEO01000002.1"/>
</dbReference>
<dbReference type="PANTHER" id="PTHR43464">
    <property type="entry name" value="METHYLTRANSFERASE"/>
    <property type="match status" value="1"/>
</dbReference>
<proteinExistence type="inferred from homology"/>